<feature type="transmembrane region" description="Helical" evidence="7">
    <location>
        <begin position="65"/>
        <end position="86"/>
    </location>
</feature>
<evidence type="ECO:0000256" key="4">
    <source>
        <dbReference type="ARBA" id="ARBA00023034"/>
    </source>
</evidence>
<feature type="transmembrane region" description="Helical" evidence="7">
    <location>
        <begin position="7"/>
        <end position="27"/>
    </location>
</feature>
<feature type="transmembrane region" description="Helical" evidence="7">
    <location>
        <begin position="33"/>
        <end position="53"/>
    </location>
</feature>
<dbReference type="AlphaFoldDB" id="A0A183THZ5"/>
<keyword evidence="2 7" id="KW-0812">Transmembrane</keyword>
<dbReference type="GO" id="GO:0005829">
    <property type="term" value="C:cytosol"/>
    <property type="evidence" value="ECO:0007669"/>
    <property type="project" value="GOC"/>
</dbReference>
<dbReference type="GO" id="GO:0006888">
    <property type="term" value="P:endoplasmic reticulum to Golgi vesicle-mediated transport"/>
    <property type="evidence" value="ECO:0007669"/>
    <property type="project" value="InterPro"/>
</dbReference>
<dbReference type="WBParaSite" id="SSLN_0001670101-mRNA-1">
    <property type="protein sequence ID" value="SSLN_0001670101-mRNA-1"/>
    <property type="gene ID" value="SSLN_0001670101"/>
</dbReference>
<dbReference type="PANTHER" id="PTHR21493:SF9">
    <property type="entry name" value="GOLGI TRANSPORT PROTEIN 1-RELATED"/>
    <property type="match status" value="1"/>
</dbReference>
<keyword evidence="3 7" id="KW-1133">Transmembrane helix</keyword>
<dbReference type="GO" id="GO:0005783">
    <property type="term" value="C:endoplasmic reticulum"/>
    <property type="evidence" value="ECO:0007669"/>
    <property type="project" value="TreeGrafter"/>
</dbReference>
<reference evidence="8" key="1">
    <citation type="submission" date="2016-06" db="UniProtKB">
        <authorList>
            <consortium name="WormBaseParasite"/>
        </authorList>
    </citation>
    <scope>IDENTIFICATION</scope>
</reference>
<keyword evidence="5 7" id="KW-0472">Membrane</keyword>
<keyword evidence="4" id="KW-0333">Golgi apparatus</keyword>
<dbReference type="InterPro" id="IPR007305">
    <property type="entry name" value="Vesicle_transpt_Got1/SFT2"/>
</dbReference>
<accession>A0A183THZ5</accession>
<dbReference type="GO" id="GO:0000139">
    <property type="term" value="C:Golgi membrane"/>
    <property type="evidence" value="ECO:0007669"/>
    <property type="project" value="UniProtKB-SubCell"/>
</dbReference>
<evidence type="ECO:0000256" key="6">
    <source>
        <dbReference type="ARBA" id="ARBA00025799"/>
    </source>
</evidence>
<protein>
    <submittedName>
        <fullName evidence="8">Vesicle transport protein GOT1B</fullName>
    </submittedName>
</protein>
<comment type="subcellular location">
    <subcellularLocation>
        <location evidence="1">Golgi apparatus membrane</location>
        <topology evidence="1">Multi-pass membrane protein</topology>
    </subcellularLocation>
</comment>
<evidence type="ECO:0000256" key="7">
    <source>
        <dbReference type="SAM" id="Phobius"/>
    </source>
</evidence>
<organism evidence="8">
    <name type="scientific">Schistocephalus solidus</name>
    <name type="common">Tapeworm</name>
    <dbReference type="NCBI Taxonomy" id="70667"/>
    <lineage>
        <taxon>Eukaryota</taxon>
        <taxon>Metazoa</taxon>
        <taxon>Spiralia</taxon>
        <taxon>Lophotrochozoa</taxon>
        <taxon>Platyhelminthes</taxon>
        <taxon>Cestoda</taxon>
        <taxon>Eucestoda</taxon>
        <taxon>Diphyllobothriidea</taxon>
        <taxon>Diphyllobothriidae</taxon>
        <taxon>Schistocephalus</taxon>
    </lineage>
</organism>
<evidence type="ECO:0000256" key="3">
    <source>
        <dbReference type="ARBA" id="ARBA00022989"/>
    </source>
</evidence>
<sequence length="162" mass="18037">LSLSLEIGLALMSVGIAFLFLGMLLLFDGGLLALGNLIFILGLGLFIGAERITRFFFQWHKVKGTSFFFGGMFVVIFGFPLIGILIELYGSFLLFSGFLPVIFNFLYRVPVLGWLLTLPGINRVSNTGRLFLNLIDFWQLIVPRGILGRREPLSPMLQSDAS</sequence>
<name>A0A183THZ5_SCHSO</name>
<dbReference type="Pfam" id="PF04178">
    <property type="entry name" value="Got1"/>
    <property type="match status" value="1"/>
</dbReference>
<dbReference type="PANTHER" id="PTHR21493">
    <property type="entry name" value="CGI-141-RELATED/LIPASE CONTAINING PROTEIN"/>
    <property type="match status" value="1"/>
</dbReference>
<evidence type="ECO:0000256" key="2">
    <source>
        <dbReference type="ARBA" id="ARBA00022692"/>
    </source>
</evidence>
<comment type="similarity">
    <text evidence="6">Belongs to the GOT1 family.</text>
</comment>
<dbReference type="InterPro" id="IPR045176">
    <property type="entry name" value="Got1"/>
</dbReference>
<proteinExistence type="inferred from homology"/>
<evidence type="ECO:0000313" key="8">
    <source>
        <dbReference type="WBParaSite" id="SSLN_0001670101-mRNA-1"/>
    </source>
</evidence>
<dbReference type="GO" id="GO:0042147">
    <property type="term" value="P:retrograde transport, endosome to Golgi"/>
    <property type="evidence" value="ECO:0007669"/>
    <property type="project" value="InterPro"/>
</dbReference>
<evidence type="ECO:0000256" key="5">
    <source>
        <dbReference type="ARBA" id="ARBA00023136"/>
    </source>
</evidence>
<feature type="transmembrane region" description="Helical" evidence="7">
    <location>
        <begin position="92"/>
        <end position="118"/>
    </location>
</feature>
<evidence type="ECO:0000256" key="1">
    <source>
        <dbReference type="ARBA" id="ARBA00004653"/>
    </source>
</evidence>